<dbReference type="InterPro" id="IPR003448">
    <property type="entry name" value="Mopterin_biosynth_MoaE"/>
</dbReference>
<evidence type="ECO:0000313" key="14">
    <source>
        <dbReference type="EMBL" id="SQK74048.1"/>
    </source>
</evidence>
<evidence type="ECO:0000256" key="7">
    <source>
        <dbReference type="ARBA" id="ARBA00026066"/>
    </source>
</evidence>
<dbReference type="InterPro" id="IPR036563">
    <property type="entry name" value="MoaE_sf"/>
</dbReference>
<evidence type="ECO:0000256" key="10">
    <source>
        <dbReference type="ARBA" id="ARBA00030781"/>
    </source>
</evidence>
<protein>
    <recommendedName>
        <fullName evidence="4">Molybdopterin synthase catalytic subunit</fullName>
        <ecNumber evidence="3">2.8.1.12</ecNumber>
    </recommendedName>
    <alternativeName>
        <fullName evidence="10">MPT synthase subunit 2</fullName>
    </alternativeName>
    <alternativeName>
        <fullName evidence="8">Molybdenum cofactor biosynthesis protein E</fullName>
    </alternativeName>
    <alternativeName>
        <fullName evidence="9">Molybdopterin-converting factor large subunit</fullName>
    </alternativeName>
    <alternativeName>
        <fullName evidence="11">Molybdopterin-converting factor subunit 2</fullName>
    </alternativeName>
</protein>
<dbReference type="FunFam" id="3.90.1170.40:FF:000001">
    <property type="entry name" value="Molybdopterin synthase catalytic subunit MoaE"/>
    <property type="match status" value="1"/>
</dbReference>
<gene>
    <name evidence="14" type="primary">moaE</name>
    <name evidence="14" type="ORF">NCTC11468_01268</name>
</gene>
<feature type="region of interest" description="Disordered" evidence="13">
    <location>
        <begin position="131"/>
        <end position="155"/>
    </location>
</feature>
<dbReference type="UniPathway" id="UPA00344"/>
<evidence type="ECO:0000256" key="1">
    <source>
        <dbReference type="ARBA" id="ARBA00005046"/>
    </source>
</evidence>
<evidence type="ECO:0000256" key="2">
    <source>
        <dbReference type="ARBA" id="ARBA00005426"/>
    </source>
</evidence>
<comment type="catalytic activity">
    <reaction evidence="12">
        <text>2 [molybdopterin-synthase sulfur-carrier protein]-C-terminal-Gly-aminoethanethioate + cyclic pyranopterin phosphate + H2O = molybdopterin + 2 [molybdopterin-synthase sulfur-carrier protein]-C-terminal Gly-Gly + 2 H(+)</text>
        <dbReference type="Rhea" id="RHEA:26333"/>
        <dbReference type="Rhea" id="RHEA-COMP:12202"/>
        <dbReference type="Rhea" id="RHEA-COMP:19907"/>
        <dbReference type="ChEBI" id="CHEBI:15377"/>
        <dbReference type="ChEBI" id="CHEBI:15378"/>
        <dbReference type="ChEBI" id="CHEBI:58698"/>
        <dbReference type="ChEBI" id="CHEBI:59648"/>
        <dbReference type="ChEBI" id="CHEBI:90778"/>
        <dbReference type="ChEBI" id="CHEBI:232372"/>
        <dbReference type="EC" id="2.8.1.12"/>
    </reaction>
</comment>
<feature type="compositionally biased region" description="Basic and acidic residues" evidence="13">
    <location>
        <begin position="138"/>
        <end position="155"/>
    </location>
</feature>
<evidence type="ECO:0000256" key="9">
    <source>
        <dbReference type="ARBA" id="ARBA00030407"/>
    </source>
</evidence>
<name>A0A2X5NKL3_9GAMM</name>
<dbReference type="SUPFAM" id="SSF54690">
    <property type="entry name" value="Molybdopterin synthase subunit MoaE"/>
    <property type="match status" value="1"/>
</dbReference>
<evidence type="ECO:0000256" key="11">
    <source>
        <dbReference type="ARBA" id="ARBA00032474"/>
    </source>
</evidence>
<accession>A0A2X5NKL3</accession>
<dbReference type="EC" id="2.8.1.12" evidence="3"/>
<evidence type="ECO:0000256" key="4">
    <source>
        <dbReference type="ARBA" id="ARBA00013858"/>
    </source>
</evidence>
<comment type="subunit">
    <text evidence="7">Heterotetramer of 2 MoaD subunits and 2 MoaE subunits. Also stable as homodimer. The enzyme changes between these two forms during catalysis.</text>
</comment>
<dbReference type="Pfam" id="PF02391">
    <property type="entry name" value="MoaE"/>
    <property type="match status" value="1"/>
</dbReference>
<dbReference type="Proteomes" id="UP000248758">
    <property type="component" value="Chromosome 1"/>
</dbReference>
<evidence type="ECO:0000256" key="12">
    <source>
        <dbReference type="ARBA" id="ARBA00049878"/>
    </source>
</evidence>
<evidence type="ECO:0000256" key="6">
    <source>
        <dbReference type="ARBA" id="ARBA00023150"/>
    </source>
</evidence>
<dbReference type="PANTHER" id="PTHR23404">
    <property type="entry name" value="MOLYBDOPTERIN SYNTHASE RELATED"/>
    <property type="match status" value="1"/>
</dbReference>
<dbReference type="GO" id="GO:0006777">
    <property type="term" value="P:Mo-molybdopterin cofactor biosynthetic process"/>
    <property type="evidence" value="ECO:0007669"/>
    <property type="project" value="UniProtKB-KW"/>
</dbReference>
<evidence type="ECO:0000256" key="3">
    <source>
        <dbReference type="ARBA" id="ARBA00011950"/>
    </source>
</evidence>
<keyword evidence="6" id="KW-0501">Molybdenum cofactor biosynthesis</keyword>
<proteinExistence type="inferred from homology"/>
<keyword evidence="5 14" id="KW-0808">Transferase</keyword>
<evidence type="ECO:0000256" key="8">
    <source>
        <dbReference type="ARBA" id="ARBA00029745"/>
    </source>
</evidence>
<dbReference type="NCBIfam" id="NF007959">
    <property type="entry name" value="PRK10678.1"/>
    <property type="match status" value="1"/>
</dbReference>
<dbReference type="Gene3D" id="3.90.1170.40">
    <property type="entry name" value="Molybdopterin biosynthesis MoaE subunit"/>
    <property type="match status" value="1"/>
</dbReference>
<comment type="pathway">
    <text evidence="1">Cofactor biosynthesis; molybdopterin biosynthesis.</text>
</comment>
<organism evidence="14 15">
    <name type="scientific">Tatumella ptyseos</name>
    <dbReference type="NCBI Taxonomy" id="82987"/>
    <lineage>
        <taxon>Bacteria</taxon>
        <taxon>Pseudomonadati</taxon>
        <taxon>Pseudomonadota</taxon>
        <taxon>Gammaproteobacteria</taxon>
        <taxon>Enterobacterales</taxon>
        <taxon>Erwiniaceae</taxon>
        <taxon>Tatumella</taxon>
    </lineage>
</organism>
<evidence type="ECO:0000313" key="15">
    <source>
        <dbReference type="Proteomes" id="UP000248758"/>
    </source>
</evidence>
<evidence type="ECO:0000256" key="5">
    <source>
        <dbReference type="ARBA" id="ARBA00022679"/>
    </source>
</evidence>
<dbReference type="AlphaFoldDB" id="A0A2X5NKL3"/>
<reference evidence="14 15" key="1">
    <citation type="submission" date="2018-06" db="EMBL/GenBank/DDBJ databases">
        <authorList>
            <consortium name="Pathogen Informatics"/>
            <person name="Doyle S."/>
        </authorList>
    </citation>
    <scope>NUCLEOTIDE SEQUENCE [LARGE SCALE GENOMIC DNA]</scope>
    <source>
        <strain evidence="14 15">NCTC11468</strain>
    </source>
</reference>
<comment type="similarity">
    <text evidence="2">Belongs to the MoaE family.</text>
</comment>
<dbReference type="EMBL" id="LS483499">
    <property type="protein sequence ID" value="SQK74048.1"/>
    <property type="molecule type" value="Genomic_DNA"/>
</dbReference>
<dbReference type="GO" id="GO:0030366">
    <property type="term" value="F:molybdopterin synthase activity"/>
    <property type="evidence" value="ECO:0007669"/>
    <property type="project" value="UniProtKB-EC"/>
</dbReference>
<dbReference type="RefSeq" id="WP_029990780.1">
    <property type="nucleotide sequence ID" value="NZ_LS483499.1"/>
</dbReference>
<evidence type="ECO:0000256" key="13">
    <source>
        <dbReference type="SAM" id="MobiDB-lite"/>
    </source>
</evidence>
<dbReference type="KEGG" id="tpty:NCTC11468_01268"/>
<sequence length="155" mass="17182">MTSKTMIRVGEAPFSLADVYQWLSASDEDGAIVTFTGKVRNHNAGDSIATLTLEHYPAMTDKVLHDIATLARERWPLQQVAIIHRVGCLAPGDEIVLVGVSSAHRSSAFAAASYIMDILKTQAPFWKREATAQGDRWVSSRESDEQAAKRWEEPR</sequence>
<dbReference type="CDD" id="cd00756">
    <property type="entry name" value="MoaE"/>
    <property type="match status" value="1"/>
</dbReference>